<organism evidence="1 2">
    <name type="scientific">Meishania litoralis</name>
    <dbReference type="NCBI Taxonomy" id="3434685"/>
    <lineage>
        <taxon>Bacteria</taxon>
        <taxon>Pseudomonadati</taxon>
        <taxon>Bacteroidota</taxon>
        <taxon>Flavobacteriia</taxon>
        <taxon>Flavobacteriales</taxon>
        <taxon>Flavobacteriaceae</taxon>
        <taxon>Meishania</taxon>
    </lineage>
</organism>
<dbReference type="Proteomes" id="UP001595191">
    <property type="component" value="Unassembled WGS sequence"/>
</dbReference>
<keyword evidence="2" id="KW-1185">Reference proteome</keyword>
<reference evidence="1" key="1">
    <citation type="submission" date="2024-09" db="EMBL/GenBank/DDBJ databases">
        <authorList>
            <person name="Liu J."/>
        </authorList>
    </citation>
    <scope>NUCLEOTIDE SEQUENCE</scope>
    <source>
        <strain evidence="1">NBU2967</strain>
    </source>
</reference>
<evidence type="ECO:0000313" key="2">
    <source>
        <dbReference type="Proteomes" id="UP001595191"/>
    </source>
</evidence>
<sequence length="138" mass="16254">MKIASKAFMVVLLIWTMAMLVWGLGGFFEYFTGIEPFIHLQNSAYPRAVQFVHWFLITLTGGMFVFGYFSKWKWTPFVMVLLFSNLAVLCTIETFDFMYEQWSYSAYGTEMVSYVLLSMFLLFSPLSKSHFNHRIENR</sequence>
<evidence type="ECO:0000313" key="1">
    <source>
        <dbReference type="EMBL" id="MFH6604873.1"/>
    </source>
</evidence>
<protein>
    <submittedName>
        <fullName evidence="1">Uncharacterized protein</fullName>
    </submittedName>
</protein>
<dbReference type="EMBL" id="JBHFPV010000005">
    <property type="protein sequence ID" value="MFH6604873.1"/>
    <property type="molecule type" value="Genomic_DNA"/>
</dbReference>
<name>A0ACC7LM55_9FLAO</name>
<proteinExistence type="predicted"/>
<comment type="caution">
    <text evidence="1">The sequence shown here is derived from an EMBL/GenBank/DDBJ whole genome shotgun (WGS) entry which is preliminary data.</text>
</comment>
<gene>
    <name evidence="1" type="ORF">ACEZ3G_15415</name>
</gene>
<accession>A0ACC7LM55</accession>